<reference evidence="1 2" key="1">
    <citation type="submission" date="2021-01" db="EMBL/GenBank/DDBJ databases">
        <title>FDA dAtabase for Regulatory Grade micrObial Sequences (FDA-ARGOS): Supporting development and validation of Infectious Disease Dx tests.</title>
        <authorList>
            <person name="Nelson B."/>
            <person name="Plummer A."/>
            <person name="Tallon L."/>
            <person name="Sadzewicz L."/>
            <person name="Zhao X."/>
            <person name="Boylan J."/>
            <person name="Ott S."/>
            <person name="Bowen H."/>
            <person name="Vavikolanu K."/>
            <person name="Mehta A."/>
            <person name="Aluvathingal J."/>
            <person name="Nadendla S."/>
            <person name="Myers T."/>
            <person name="Yan Y."/>
            <person name="Sichtig H."/>
        </authorList>
    </citation>
    <scope>NUCLEOTIDE SEQUENCE [LARGE SCALE GENOMIC DNA]</scope>
    <source>
        <strain evidence="1 2">FDAARGOS_1161</strain>
    </source>
</reference>
<name>A0A974S0N1_PERPY</name>
<evidence type="ECO:0000313" key="1">
    <source>
        <dbReference type="EMBL" id="QQT00656.1"/>
    </source>
</evidence>
<dbReference type="Proteomes" id="UP000595254">
    <property type="component" value="Chromosome"/>
</dbReference>
<gene>
    <name evidence="1" type="ORF">I6J18_01595</name>
</gene>
<keyword evidence="2" id="KW-1185">Reference proteome</keyword>
<dbReference type="AlphaFoldDB" id="A0A974S0N1"/>
<evidence type="ECO:0000313" key="2">
    <source>
        <dbReference type="Proteomes" id="UP000595254"/>
    </source>
</evidence>
<dbReference type="EMBL" id="CP068053">
    <property type="protein sequence ID" value="QQT00656.1"/>
    <property type="molecule type" value="Genomic_DNA"/>
</dbReference>
<dbReference type="RefSeq" id="WP_040376691.1">
    <property type="nucleotide sequence ID" value="NZ_CP068053.1"/>
</dbReference>
<organism evidence="1 2">
    <name type="scientific">Peribacillus psychrosaccharolyticus</name>
    <name type="common">Bacillus psychrosaccharolyticus</name>
    <dbReference type="NCBI Taxonomy" id="1407"/>
    <lineage>
        <taxon>Bacteria</taxon>
        <taxon>Bacillati</taxon>
        <taxon>Bacillota</taxon>
        <taxon>Bacilli</taxon>
        <taxon>Bacillales</taxon>
        <taxon>Bacillaceae</taxon>
        <taxon>Peribacillus</taxon>
    </lineage>
</organism>
<protein>
    <submittedName>
        <fullName evidence="1">Uncharacterized protein</fullName>
    </submittedName>
</protein>
<proteinExistence type="predicted"/>
<dbReference type="KEGG" id="ppsr:I6J18_01595"/>
<sequence length="93" mass="11464">MTNDEALWEIIKDIIIYIKYIFLSKERKFAFNLNLIQEKYWYQKLLENKPAINKVIEGDRELKDYISSRKKVRKMLRDKDERQHFKNLLEAKL</sequence>
<accession>A0A974S0N1</accession>